<sequence>MKGYTLVEMTWVLVVLSFLVLMSAPITRPFERMELYNFTDSLVANIQEAGQFPYISEEGDCVPRLIWISKQQTYLIVCGREIVREVDVPDGVDVYLPTYNTLTFSQATASYAGQWKFVSGKTSVTLKFRIGTYEPEVIIRESG</sequence>
<proteinExistence type="predicted"/>
<organism evidence="3 4">
    <name type="scientific">Exiguobacterium sp. (strain ATCC BAA-1283 / AT1b)</name>
    <dbReference type="NCBI Taxonomy" id="360911"/>
    <lineage>
        <taxon>Bacteria</taxon>
        <taxon>Bacillati</taxon>
        <taxon>Bacillota</taxon>
        <taxon>Bacilli</taxon>
        <taxon>Bacillales</taxon>
        <taxon>Bacillales Family XII. Incertae Sedis</taxon>
        <taxon>Exiguobacterium</taxon>
    </lineage>
</organism>
<dbReference type="STRING" id="360911.EAT1b_0541"/>
<accession>C4L3H5</accession>
<dbReference type="GO" id="GO:0009986">
    <property type="term" value="C:cell surface"/>
    <property type="evidence" value="ECO:0007669"/>
    <property type="project" value="UniProtKB-SubCell"/>
</dbReference>
<dbReference type="PROSITE" id="PS00409">
    <property type="entry name" value="PROKAR_NTER_METHYL"/>
    <property type="match status" value="1"/>
</dbReference>
<dbReference type="OrthoDB" id="2357319at2"/>
<evidence type="ECO:0000256" key="1">
    <source>
        <dbReference type="ARBA" id="ARBA00004241"/>
    </source>
</evidence>
<dbReference type="GO" id="GO:0030420">
    <property type="term" value="P:establishment of competence for transformation"/>
    <property type="evidence" value="ECO:0007669"/>
    <property type="project" value="UniProtKB-KW"/>
</dbReference>
<evidence type="ECO:0000313" key="3">
    <source>
        <dbReference type="EMBL" id="ACQ69473.1"/>
    </source>
</evidence>
<evidence type="ECO:0000256" key="2">
    <source>
        <dbReference type="ARBA" id="ARBA00023287"/>
    </source>
</evidence>
<dbReference type="AlphaFoldDB" id="C4L3H5"/>
<protein>
    <submittedName>
        <fullName evidence="3">Uncharacterized protein</fullName>
    </submittedName>
</protein>
<dbReference type="Proteomes" id="UP000000716">
    <property type="component" value="Chromosome"/>
</dbReference>
<dbReference type="KEGG" id="eat:EAT1b_0541"/>
<keyword evidence="4" id="KW-1185">Reference proteome</keyword>
<dbReference type="HOGENOM" id="CLU_1803275_0_0_9"/>
<keyword evidence="2" id="KW-0178">Competence</keyword>
<dbReference type="InterPro" id="IPR012902">
    <property type="entry name" value="N_methyl_site"/>
</dbReference>
<dbReference type="EMBL" id="CP001615">
    <property type="protein sequence ID" value="ACQ69473.1"/>
    <property type="molecule type" value="Genomic_DNA"/>
</dbReference>
<name>C4L3H5_EXISA</name>
<gene>
    <name evidence="3" type="ordered locus">EAT1b_0541</name>
</gene>
<evidence type="ECO:0000313" key="4">
    <source>
        <dbReference type="Proteomes" id="UP000000716"/>
    </source>
</evidence>
<comment type="subcellular location">
    <subcellularLocation>
        <location evidence="1">Cell surface</location>
    </subcellularLocation>
</comment>
<reference evidence="3 4" key="1">
    <citation type="journal article" date="2011" name="J. Bacteriol.">
        <title>Complete genome sequence of the Thermophilic Bacterium Exiguobacterium sp. AT1b.</title>
        <authorList>
            <person name="Vishnivetskaya T.A."/>
            <person name="Lucas S."/>
            <person name="Copeland A."/>
            <person name="Lapidus A."/>
            <person name="Glavina Del Rio T."/>
            <person name="Dalin E."/>
            <person name="Tice H."/>
            <person name="Bruce D.C."/>
            <person name="Goodwin L.A."/>
            <person name="Pitluck S."/>
            <person name="Saunders E."/>
            <person name="Brettin T."/>
            <person name="Detter C."/>
            <person name="Han C."/>
            <person name="Larimer F."/>
            <person name="Land M.L."/>
            <person name="Hauser L.J."/>
            <person name="Kyrpides N.C."/>
            <person name="Ovchinnikova G."/>
            <person name="Kathariou S."/>
            <person name="Ramaley R.F."/>
            <person name="Rodrigues D.F."/>
            <person name="Hendrix C."/>
            <person name="Richardson P."/>
            <person name="Tiedje J.M."/>
        </authorList>
    </citation>
    <scope>NUCLEOTIDE SEQUENCE [LARGE SCALE GENOMIC DNA]</scope>
    <source>
        <strain evidence="4">ATCC BAA-1283 / AT1b</strain>
    </source>
</reference>